<evidence type="ECO:0000256" key="1">
    <source>
        <dbReference type="ARBA" id="ARBA00022679"/>
    </source>
</evidence>
<keyword evidence="2" id="KW-0012">Acyltransferase</keyword>
<feature type="domain" description="N-acetyltransferase" evidence="4">
    <location>
        <begin position="13"/>
        <end position="209"/>
    </location>
</feature>
<dbReference type="Proteomes" id="UP000070620">
    <property type="component" value="Unassembled WGS sequence"/>
</dbReference>
<dbReference type="OrthoDB" id="9799092at2"/>
<evidence type="ECO:0000259" key="4">
    <source>
        <dbReference type="PROSITE" id="PS51186"/>
    </source>
</evidence>
<proteinExistence type="predicted"/>
<dbReference type="PANTHER" id="PTHR43420">
    <property type="entry name" value="ACETYLTRANSFERASE"/>
    <property type="match status" value="1"/>
</dbReference>
<sequence>MKSLPATDGPRRATVRRIRPPDAARMRALRLEMLADSPLAFLETLADAAARPHDEYAARVAACSTGWGTAQFVATPADHPAGPTPARRPDGPGHGGVPSGPGDRPLRLPERRRLVGHAGGTVLPGEPDVTVVFAVYVTPAWRGTGVLADLIEGVAAWSRECGRPELMLEVVVGNDRAVRAYRRLGFTDTGVRVPHPTIPALTEMQLRRTA</sequence>
<dbReference type="GO" id="GO:0016747">
    <property type="term" value="F:acyltransferase activity, transferring groups other than amino-acyl groups"/>
    <property type="evidence" value="ECO:0007669"/>
    <property type="project" value="InterPro"/>
</dbReference>
<evidence type="ECO:0000313" key="5">
    <source>
        <dbReference type="EMBL" id="KXK62243.1"/>
    </source>
</evidence>
<dbReference type="InterPro" id="IPR016181">
    <property type="entry name" value="Acyl_CoA_acyltransferase"/>
</dbReference>
<dbReference type="PROSITE" id="PS51186">
    <property type="entry name" value="GNAT"/>
    <property type="match status" value="1"/>
</dbReference>
<keyword evidence="6" id="KW-1185">Reference proteome</keyword>
<comment type="caution">
    <text evidence="5">The sequence shown here is derived from an EMBL/GenBank/DDBJ whole genome shotgun (WGS) entry which is preliminary data.</text>
</comment>
<evidence type="ECO:0000256" key="3">
    <source>
        <dbReference type="SAM" id="MobiDB-lite"/>
    </source>
</evidence>
<keyword evidence="1 5" id="KW-0808">Transferase</keyword>
<reference evidence="5 6" key="1">
    <citation type="submission" date="2016-01" db="EMBL/GenBank/DDBJ databases">
        <title>Whole genome sequence and analysis of Micromonospora rosaria DSM 803, which can produce antibacterial substance rosamicin.</title>
        <authorList>
            <person name="Yang H."/>
            <person name="He X."/>
            <person name="Zhu D."/>
        </authorList>
    </citation>
    <scope>NUCLEOTIDE SEQUENCE [LARGE SCALE GENOMIC DNA]</scope>
    <source>
        <strain evidence="5 6">DSM 803</strain>
    </source>
</reference>
<protein>
    <submittedName>
        <fullName evidence="5">GCN5 family acetyltransferase</fullName>
    </submittedName>
</protein>
<dbReference type="InterPro" id="IPR000182">
    <property type="entry name" value="GNAT_dom"/>
</dbReference>
<dbReference type="PANTHER" id="PTHR43420:SF44">
    <property type="entry name" value="ACETYLTRANSFERASE YPEA"/>
    <property type="match status" value="1"/>
</dbReference>
<evidence type="ECO:0000256" key="2">
    <source>
        <dbReference type="ARBA" id="ARBA00023315"/>
    </source>
</evidence>
<name>A0A136PV59_9ACTN</name>
<organism evidence="5 6">
    <name type="scientific">Micromonospora rosaria</name>
    <dbReference type="NCBI Taxonomy" id="47874"/>
    <lineage>
        <taxon>Bacteria</taxon>
        <taxon>Bacillati</taxon>
        <taxon>Actinomycetota</taxon>
        <taxon>Actinomycetes</taxon>
        <taxon>Micromonosporales</taxon>
        <taxon>Micromonosporaceae</taxon>
        <taxon>Micromonospora</taxon>
    </lineage>
</organism>
<dbReference type="SUPFAM" id="SSF55729">
    <property type="entry name" value="Acyl-CoA N-acyltransferases (Nat)"/>
    <property type="match status" value="1"/>
</dbReference>
<dbReference type="CDD" id="cd04301">
    <property type="entry name" value="NAT_SF"/>
    <property type="match status" value="1"/>
</dbReference>
<gene>
    <name evidence="5" type="ORF">AWW66_09425</name>
</gene>
<dbReference type="AlphaFoldDB" id="A0A136PV59"/>
<dbReference type="RefSeq" id="WP_067362823.1">
    <property type="nucleotide sequence ID" value="NZ_JBIUBN010000008.1"/>
</dbReference>
<evidence type="ECO:0000313" key="6">
    <source>
        <dbReference type="Proteomes" id="UP000070620"/>
    </source>
</evidence>
<accession>A0A136PV59</accession>
<dbReference type="Gene3D" id="3.40.630.30">
    <property type="match status" value="1"/>
</dbReference>
<dbReference type="EMBL" id="LRQV01000023">
    <property type="protein sequence ID" value="KXK62243.1"/>
    <property type="molecule type" value="Genomic_DNA"/>
</dbReference>
<feature type="region of interest" description="Disordered" evidence="3">
    <location>
        <begin position="73"/>
        <end position="107"/>
    </location>
</feature>
<dbReference type="InterPro" id="IPR050680">
    <property type="entry name" value="YpeA/RimI_acetyltransf"/>
</dbReference>
<dbReference type="Pfam" id="PF00583">
    <property type="entry name" value="Acetyltransf_1"/>
    <property type="match status" value="1"/>
</dbReference>